<dbReference type="EMBL" id="MEUA01000034">
    <property type="protein sequence ID" value="OGC14555.1"/>
    <property type="molecule type" value="Genomic_DNA"/>
</dbReference>
<feature type="compositionally biased region" description="Polar residues" evidence="2">
    <location>
        <begin position="1"/>
        <end position="18"/>
    </location>
</feature>
<reference evidence="3 4" key="1">
    <citation type="journal article" date="2016" name="Nat. Commun.">
        <title>Thousands of microbial genomes shed light on interconnected biogeochemical processes in an aquifer system.</title>
        <authorList>
            <person name="Anantharaman K."/>
            <person name="Brown C.T."/>
            <person name="Hug L.A."/>
            <person name="Sharon I."/>
            <person name="Castelle C.J."/>
            <person name="Probst A.J."/>
            <person name="Thomas B.C."/>
            <person name="Singh A."/>
            <person name="Wilkins M.J."/>
            <person name="Karaoz U."/>
            <person name="Brodie E.L."/>
            <person name="Williams K.H."/>
            <person name="Hubbard S.S."/>
            <person name="Banfield J.F."/>
        </authorList>
    </citation>
    <scope>NUCLEOTIDE SEQUENCE [LARGE SCALE GENOMIC DNA]</scope>
</reference>
<dbReference type="Gene3D" id="3.30.750.140">
    <property type="match status" value="1"/>
</dbReference>
<keyword evidence="1" id="KW-0175">Coiled coil</keyword>
<dbReference type="AlphaFoldDB" id="A0A1F4S285"/>
<evidence type="ECO:0000256" key="1">
    <source>
        <dbReference type="SAM" id="Coils"/>
    </source>
</evidence>
<evidence type="ECO:0000256" key="2">
    <source>
        <dbReference type="SAM" id="MobiDB-lite"/>
    </source>
</evidence>
<evidence type="ECO:0000313" key="3">
    <source>
        <dbReference type="EMBL" id="OGC14555.1"/>
    </source>
</evidence>
<dbReference type="Proteomes" id="UP000177905">
    <property type="component" value="Unassembled WGS sequence"/>
</dbReference>
<accession>A0A1F4S285</accession>
<gene>
    <name evidence="3" type="ORF">A2290_01740</name>
</gene>
<organism evidence="3 4">
    <name type="scientific">candidate division WOR-1 bacterium RIFOXYB2_FULL_36_35</name>
    <dbReference type="NCBI Taxonomy" id="1802578"/>
    <lineage>
        <taxon>Bacteria</taxon>
        <taxon>Bacillati</taxon>
        <taxon>Saganbacteria</taxon>
    </lineage>
</organism>
<name>A0A1F4S285_UNCSA</name>
<proteinExistence type="predicted"/>
<protein>
    <recommendedName>
        <fullName evidence="5">Flagellar hook-length control protein-like C-terminal domain-containing protein</fullName>
    </recommendedName>
</protein>
<feature type="coiled-coil region" evidence="1">
    <location>
        <begin position="206"/>
        <end position="233"/>
    </location>
</feature>
<dbReference type="InterPro" id="IPR038610">
    <property type="entry name" value="FliK-like_C_sf"/>
</dbReference>
<feature type="region of interest" description="Disordered" evidence="2">
    <location>
        <begin position="1"/>
        <end position="27"/>
    </location>
</feature>
<sequence>MTEVSQVSRVENSSNAEQSRADGSFNEKLEKAQTDLKNKTKNLISSKTWERLESLVGFLPLNFNFTTNIDADYGAKNQSKEAQKISDFHKDESWQSSLTSQRDPSNAQQDNNFILNNVKDIKEALIKFIPNPTIIPTFFLGNLEANTNVNTVSKIDLQILIDKIVEQAKLVKSQRRVELSLLLKEEQLGNIGLSFASHNGLISIQISASSELRKSLQDSVDELEEALDLANIKFDQIKIVEVQEHDGNFFAG</sequence>
<evidence type="ECO:0000313" key="4">
    <source>
        <dbReference type="Proteomes" id="UP000177905"/>
    </source>
</evidence>
<evidence type="ECO:0008006" key="5">
    <source>
        <dbReference type="Google" id="ProtNLM"/>
    </source>
</evidence>
<comment type="caution">
    <text evidence="3">The sequence shown here is derived from an EMBL/GenBank/DDBJ whole genome shotgun (WGS) entry which is preliminary data.</text>
</comment>